<comment type="caution">
    <text evidence="2">The sequence shown here is derived from an EMBL/GenBank/DDBJ whole genome shotgun (WGS) entry which is preliminary data.</text>
</comment>
<gene>
    <name evidence="2" type="ORF">Pyn_18048</name>
</gene>
<keyword evidence="2" id="KW-0418">Kinase</keyword>
<protein>
    <submittedName>
        <fullName evidence="2">Wall-associated receptor kinase 3</fullName>
    </submittedName>
</protein>
<feature type="region of interest" description="Disordered" evidence="1">
    <location>
        <begin position="57"/>
        <end position="77"/>
    </location>
</feature>
<keyword evidence="3" id="KW-1185">Reference proteome</keyword>
<reference evidence="2 3" key="1">
    <citation type="submission" date="2018-02" db="EMBL/GenBank/DDBJ databases">
        <title>Draft genome of wild Prunus yedoensis var. nudiflora.</title>
        <authorList>
            <person name="Baek S."/>
            <person name="Kim J.-H."/>
            <person name="Choi K."/>
            <person name="Kim G.-B."/>
            <person name="Cho A."/>
            <person name="Jang H."/>
            <person name="Shin C.-H."/>
            <person name="Yu H.-J."/>
            <person name="Mun J.-H."/>
        </authorList>
    </citation>
    <scope>NUCLEOTIDE SEQUENCE [LARGE SCALE GENOMIC DNA]</scope>
    <source>
        <strain evidence="3">cv. Jeju island</strain>
        <tissue evidence="2">Leaf</tissue>
    </source>
</reference>
<keyword evidence="2" id="KW-0675">Receptor</keyword>
<evidence type="ECO:0000313" key="3">
    <source>
        <dbReference type="Proteomes" id="UP000250321"/>
    </source>
</evidence>
<dbReference type="AlphaFoldDB" id="A0A314V003"/>
<dbReference type="EMBL" id="PJQY01002818">
    <property type="protein sequence ID" value="PQM42466.1"/>
    <property type="molecule type" value="Genomic_DNA"/>
</dbReference>
<proteinExistence type="predicted"/>
<organism evidence="2 3">
    <name type="scientific">Prunus yedoensis var. nudiflora</name>
    <dbReference type="NCBI Taxonomy" id="2094558"/>
    <lineage>
        <taxon>Eukaryota</taxon>
        <taxon>Viridiplantae</taxon>
        <taxon>Streptophyta</taxon>
        <taxon>Embryophyta</taxon>
        <taxon>Tracheophyta</taxon>
        <taxon>Spermatophyta</taxon>
        <taxon>Magnoliopsida</taxon>
        <taxon>eudicotyledons</taxon>
        <taxon>Gunneridae</taxon>
        <taxon>Pentapetalae</taxon>
        <taxon>rosids</taxon>
        <taxon>fabids</taxon>
        <taxon>Rosales</taxon>
        <taxon>Rosaceae</taxon>
        <taxon>Amygdaloideae</taxon>
        <taxon>Amygdaleae</taxon>
        <taxon>Prunus</taxon>
    </lineage>
</organism>
<name>A0A314V003_PRUYE</name>
<dbReference type="Proteomes" id="UP000250321">
    <property type="component" value="Unassembled WGS sequence"/>
</dbReference>
<keyword evidence="2" id="KW-0808">Transferase</keyword>
<accession>A0A314V003</accession>
<sequence>MAKHTWESSNFCPEETVHLLGSPSNTYAVDVRGDCGSSTTGATYRHDSVQIQISKNHMHARQPTSPYCKMEPKNKKHGRALTTEGLARHMPS</sequence>
<evidence type="ECO:0000313" key="2">
    <source>
        <dbReference type="EMBL" id="PQM42466.1"/>
    </source>
</evidence>
<dbReference type="GO" id="GO:0016301">
    <property type="term" value="F:kinase activity"/>
    <property type="evidence" value="ECO:0007669"/>
    <property type="project" value="UniProtKB-KW"/>
</dbReference>
<evidence type="ECO:0000256" key="1">
    <source>
        <dbReference type="SAM" id="MobiDB-lite"/>
    </source>
</evidence>